<gene>
    <name evidence="3" type="ORF">NR989_00535</name>
</gene>
<proteinExistence type="predicted"/>
<sequence>MFTLSFPKKALFLILLFAGLTIGQNIQANDDPYIKALQLFKAKDYQASYNAFEKLVQSDFNSFNYNFYLARSATLLNNLDEAISIYERILIVDPTNTRSKLELGKLHFQQNSYALSESYFKDALKEDIPPAVARNVNQYLTKMKSTRSKSTLSAAVIFGVGHDSNINTTPESESWFVPAFGVDFDNANEVIGSNFHQETVVVDHYYDALQEYGFGIKNNLLFYAKTLSEQNDYNILFTRYTPALVFPVGKNRLEAALEYSHMHYGEESYLESYGLAPKMVFKTKPNQMVSLQGKILKKHYLQAEKQEKDATQGEISIAVKQKINSNLLINLTSKAQRERKDSGDLYDVDYDSIGIQLGINYGLSHDWKLGGSIGIKEVRYSDKNPFFFEQREDSNRRLSINLTKNINKSLAIQASLNRTFNQSNQEPYEYQKDLATLNVIKRFSEGN</sequence>
<keyword evidence="4" id="KW-1185">Reference proteome</keyword>
<reference evidence="3 4" key="1">
    <citation type="submission" date="2022-06" db="EMBL/GenBank/DDBJ databases">
        <title>Thiomicrohabdus sp. nov, an obligately chemolithoautotrophic, sulfur-oxidizing bacterium isolated from beach of Guanyin Mountain. Amoy.</title>
        <authorList>
            <person name="Zhu H."/>
        </authorList>
    </citation>
    <scope>NUCLEOTIDE SEQUENCE [LARGE SCALE GENOMIC DNA]</scope>
    <source>
        <strain evidence="3 4">XGS-01</strain>
    </source>
</reference>
<dbReference type="Pfam" id="PF04575">
    <property type="entry name" value="SlipAM"/>
    <property type="match status" value="1"/>
</dbReference>
<dbReference type="SUPFAM" id="SSF48452">
    <property type="entry name" value="TPR-like"/>
    <property type="match status" value="1"/>
</dbReference>
<dbReference type="InterPro" id="IPR019734">
    <property type="entry name" value="TPR_rpt"/>
</dbReference>
<evidence type="ECO:0000256" key="1">
    <source>
        <dbReference type="SAM" id="SignalP"/>
    </source>
</evidence>
<feature type="domain" description="Surface lipoprotein assembly modifier C-terminal" evidence="2">
    <location>
        <begin position="158"/>
        <end position="443"/>
    </location>
</feature>
<feature type="chain" id="PRO_5045701547" evidence="1">
    <location>
        <begin position="29"/>
        <end position="447"/>
    </location>
</feature>
<dbReference type="InterPro" id="IPR007655">
    <property type="entry name" value="Slam_C"/>
</dbReference>
<evidence type="ECO:0000313" key="4">
    <source>
        <dbReference type="Proteomes" id="UP001222275"/>
    </source>
</evidence>
<dbReference type="EMBL" id="CP102381">
    <property type="protein sequence ID" value="WEJ62764.1"/>
    <property type="molecule type" value="Genomic_DNA"/>
</dbReference>
<protein>
    <submittedName>
        <fullName evidence="3">Surface lipoprotein assembly modifier</fullName>
    </submittedName>
</protein>
<feature type="signal peptide" evidence="1">
    <location>
        <begin position="1"/>
        <end position="28"/>
    </location>
</feature>
<organism evidence="3 4">
    <name type="scientific">Thiomicrorhabdus lithotrophica</name>
    <dbReference type="NCBI Taxonomy" id="2949997"/>
    <lineage>
        <taxon>Bacteria</taxon>
        <taxon>Pseudomonadati</taxon>
        <taxon>Pseudomonadota</taxon>
        <taxon>Gammaproteobacteria</taxon>
        <taxon>Thiotrichales</taxon>
        <taxon>Piscirickettsiaceae</taxon>
        <taxon>Thiomicrorhabdus</taxon>
    </lineage>
</organism>
<accession>A0ABY8CA11</accession>
<evidence type="ECO:0000313" key="3">
    <source>
        <dbReference type="EMBL" id="WEJ62764.1"/>
    </source>
</evidence>
<dbReference type="Gene3D" id="1.25.40.10">
    <property type="entry name" value="Tetratricopeptide repeat domain"/>
    <property type="match status" value="1"/>
</dbReference>
<dbReference type="SMART" id="SM00028">
    <property type="entry name" value="TPR"/>
    <property type="match status" value="2"/>
</dbReference>
<keyword evidence="3" id="KW-0449">Lipoprotein</keyword>
<dbReference type="InterPro" id="IPR011990">
    <property type="entry name" value="TPR-like_helical_dom_sf"/>
</dbReference>
<keyword evidence="1" id="KW-0732">Signal</keyword>
<name>A0ABY8CA11_9GAMM</name>
<dbReference type="RefSeq" id="WP_275595020.1">
    <property type="nucleotide sequence ID" value="NZ_CP102381.1"/>
</dbReference>
<evidence type="ECO:0000259" key="2">
    <source>
        <dbReference type="Pfam" id="PF04575"/>
    </source>
</evidence>
<dbReference type="Proteomes" id="UP001222275">
    <property type="component" value="Chromosome"/>
</dbReference>